<comment type="caution">
    <text evidence="5">The sequence shown here is derived from an EMBL/GenBank/DDBJ whole genome shotgun (WGS) entry which is preliminary data.</text>
</comment>
<evidence type="ECO:0000313" key="5">
    <source>
        <dbReference type="EMBL" id="KAB0679388.1"/>
    </source>
</evidence>
<dbReference type="HAMAP" id="MF_00262">
    <property type="entry name" value="MinE"/>
    <property type="match status" value="1"/>
</dbReference>
<protein>
    <recommendedName>
        <fullName evidence="2 4">Cell division topological specificity factor</fullName>
    </recommendedName>
</protein>
<accession>A0A7V7PNS9</accession>
<dbReference type="Pfam" id="PF03776">
    <property type="entry name" value="MinE"/>
    <property type="match status" value="1"/>
</dbReference>
<dbReference type="InterPro" id="IPR005527">
    <property type="entry name" value="MinE"/>
</dbReference>
<evidence type="ECO:0000256" key="4">
    <source>
        <dbReference type="HAMAP-Rule" id="MF_00262"/>
    </source>
</evidence>
<dbReference type="InterPro" id="IPR036707">
    <property type="entry name" value="MinE_sf"/>
</dbReference>
<comment type="similarity">
    <text evidence="1 4">Belongs to the MinE family.</text>
</comment>
<reference evidence="5 6" key="1">
    <citation type="submission" date="2019-09" db="EMBL/GenBank/DDBJ databases">
        <title>YIM 132180 draft genome.</title>
        <authorList>
            <person name="Zhang K."/>
        </authorList>
    </citation>
    <scope>NUCLEOTIDE SEQUENCE [LARGE SCALE GENOMIC DNA]</scope>
    <source>
        <strain evidence="5 6">YIM 132180</strain>
    </source>
</reference>
<dbReference type="Gene3D" id="3.30.1070.10">
    <property type="entry name" value="Cell division topological specificity factor MinE"/>
    <property type="match status" value="1"/>
</dbReference>
<dbReference type="RefSeq" id="WP_150970451.1">
    <property type="nucleotide sequence ID" value="NZ_VZDO01000010.1"/>
</dbReference>
<keyword evidence="4 5" id="KW-0132">Cell division</keyword>
<dbReference type="GO" id="GO:0051301">
    <property type="term" value="P:cell division"/>
    <property type="evidence" value="ECO:0007669"/>
    <property type="project" value="UniProtKB-KW"/>
</dbReference>
<dbReference type="NCBIfam" id="TIGR01215">
    <property type="entry name" value="minE"/>
    <property type="match status" value="1"/>
</dbReference>
<evidence type="ECO:0000256" key="2">
    <source>
        <dbReference type="ARBA" id="ARBA00020112"/>
    </source>
</evidence>
<evidence type="ECO:0000313" key="6">
    <source>
        <dbReference type="Proteomes" id="UP000432089"/>
    </source>
</evidence>
<evidence type="ECO:0000256" key="3">
    <source>
        <dbReference type="ARBA" id="ARBA00025265"/>
    </source>
</evidence>
<dbReference type="SUPFAM" id="SSF55229">
    <property type="entry name" value="Cell division protein MinE topological specificity domain"/>
    <property type="match status" value="1"/>
</dbReference>
<gene>
    <name evidence="4 5" type="primary">minE</name>
    <name evidence="5" type="ORF">F6X38_13730</name>
</gene>
<comment type="function">
    <text evidence="3 4">Prevents the cell division inhibition by proteins MinC and MinD at internal division sites while permitting inhibition at polar sites. This ensures cell division at the proper site by restricting the formation of a division septum at the midpoint of the long axis of the cell.</text>
</comment>
<proteinExistence type="inferred from homology"/>
<sequence length="92" mass="10054">MSLFSLFQRKASSAPAARERLQVLLQHERAEIGQADLVQVLREEIIAVIAKHVSIDRDKVGVKMDRGASVSTLAVDIELPSPPGRPALSIVR</sequence>
<dbReference type="NCBIfam" id="NF001422">
    <property type="entry name" value="PRK00296.1"/>
    <property type="match status" value="1"/>
</dbReference>
<dbReference type="AlphaFoldDB" id="A0A7V7PNS9"/>
<dbReference type="Proteomes" id="UP000432089">
    <property type="component" value="Unassembled WGS sequence"/>
</dbReference>
<organism evidence="5 6">
    <name type="scientific">Plantimonas leprariae</name>
    <dbReference type="NCBI Taxonomy" id="2615207"/>
    <lineage>
        <taxon>Bacteria</taxon>
        <taxon>Pseudomonadati</taxon>
        <taxon>Pseudomonadota</taxon>
        <taxon>Alphaproteobacteria</taxon>
        <taxon>Hyphomicrobiales</taxon>
        <taxon>Aurantimonadaceae</taxon>
        <taxon>Plantimonas</taxon>
    </lineage>
</organism>
<name>A0A7V7PNS9_9HYPH</name>
<keyword evidence="4" id="KW-0131">Cell cycle</keyword>
<dbReference type="GO" id="GO:0032955">
    <property type="term" value="P:regulation of division septum assembly"/>
    <property type="evidence" value="ECO:0007669"/>
    <property type="project" value="InterPro"/>
</dbReference>
<evidence type="ECO:0000256" key="1">
    <source>
        <dbReference type="ARBA" id="ARBA00008168"/>
    </source>
</evidence>
<keyword evidence="6" id="KW-1185">Reference proteome</keyword>
<dbReference type="EMBL" id="VZDO01000010">
    <property type="protein sequence ID" value="KAB0679388.1"/>
    <property type="molecule type" value="Genomic_DNA"/>
</dbReference>